<protein>
    <submittedName>
        <fullName evidence="1">Uncharacterized protein</fullName>
    </submittedName>
</protein>
<sequence>MKRENFDWIKTISGVRYANGVAPAYSFPRASHGLTSGKLGVTPFVLNSTLQRLINDMSYGKKQLQQRPTAH</sequence>
<proteinExistence type="predicted"/>
<keyword evidence="2" id="KW-1185">Reference proteome</keyword>
<dbReference type="Proteomes" id="UP000291117">
    <property type="component" value="Unassembled WGS sequence"/>
</dbReference>
<organism evidence="1 2">
    <name type="scientific">Pedobacter hiemivivus</name>
    <dbReference type="NCBI Taxonomy" id="2530454"/>
    <lineage>
        <taxon>Bacteria</taxon>
        <taxon>Pseudomonadati</taxon>
        <taxon>Bacteroidota</taxon>
        <taxon>Sphingobacteriia</taxon>
        <taxon>Sphingobacteriales</taxon>
        <taxon>Sphingobacteriaceae</taxon>
        <taxon>Pedobacter</taxon>
    </lineage>
</organism>
<evidence type="ECO:0000313" key="1">
    <source>
        <dbReference type="EMBL" id="TCC95026.1"/>
    </source>
</evidence>
<dbReference type="AlphaFoldDB" id="A0A4V2MJP0"/>
<accession>A0A4V2MJP0</accession>
<evidence type="ECO:0000313" key="2">
    <source>
        <dbReference type="Proteomes" id="UP000291117"/>
    </source>
</evidence>
<dbReference type="RefSeq" id="WP_131610174.1">
    <property type="nucleotide sequence ID" value="NZ_SJSM01000010.1"/>
</dbReference>
<dbReference type="EMBL" id="SJSM01000010">
    <property type="protein sequence ID" value="TCC95026.1"/>
    <property type="molecule type" value="Genomic_DNA"/>
</dbReference>
<gene>
    <name evidence="1" type="ORF">EZ444_16095</name>
</gene>
<name>A0A4V2MJP0_9SPHI</name>
<reference evidence="1 2" key="1">
    <citation type="submission" date="2019-02" db="EMBL/GenBank/DDBJ databases">
        <title>Pedobacter sp. RP-3-8 sp. nov., isolated from Arctic soil.</title>
        <authorList>
            <person name="Dahal R.H."/>
        </authorList>
    </citation>
    <scope>NUCLEOTIDE SEQUENCE [LARGE SCALE GENOMIC DNA]</scope>
    <source>
        <strain evidence="1 2">RP-3-8</strain>
    </source>
</reference>
<comment type="caution">
    <text evidence="1">The sequence shown here is derived from an EMBL/GenBank/DDBJ whole genome shotgun (WGS) entry which is preliminary data.</text>
</comment>